<organism evidence="4">
    <name type="scientific">Cladocopium goreaui</name>
    <dbReference type="NCBI Taxonomy" id="2562237"/>
    <lineage>
        <taxon>Eukaryota</taxon>
        <taxon>Sar</taxon>
        <taxon>Alveolata</taxon>
        <taxon>Dinophyceae</taxon>
        <taxon>Suessiales</taxon>
        <taxon>Symbiodiniaceae</taxon>
        <taxon>Cladocopium</taxon>
    </lineage>
</organism>
<dbReference type="InterPro" id="IPR044748">
    <property type="entry name" value="Trm3/TARBP1_C"/>
</dbReference>
<dbReference type="Proteomes" id="UP001152797">
    <property type="component" value="Unassembled WGS sequence"/>
</dbReference>
<evidence type="ECO:0000256" key="2">
    <source>
        <dbReference type="ARBA" id="ARBA00022679"/>
    </source>
</evidence>
<keyword evidence="6" id="KW-1185">Reference proteome</keyword>
<dbReference type="GO" id="GO:0016423">
    <property type="term" value="F:tRNA (guanine) methyltransferase activity"/>
    <property type="evidence" value="ECO:0007669"/>
    <property type="project" value="InterPro"/>
</dbReference>
<dbReference type="InterPro" id="IPR029028">
    <property type="entry name" value="Alpha/beta_knot_MTases"/>
</dbReference>
<sequence>MTMLHGSLHVHETLQAFEAYAASLYPLLESLESLQKALRLLLNPENVGGSGTVLVSLRPVLDRCSMDDVVKWCLESAEGPAAVARVTILEHVVSTAPLDPSWRQILLAEAPGFLALTPNLVSTKFGHVLAGLLTEDQACSWLKSLGDQALAAPADTPGQLDRTALLQGFAQGATALLQQFPSETMCSDIWRVADEAMLGDASSRQVCVQRLLPSLVASTSTEVAASRISGMVDALLRTSCAQHKQPNAAPTREALNLAVAFSSLLVDHWKLQSLQGDHNEIGVELISNALRFGLKDCGSLRKQARFLLESGVQKALAYKEAESQFRTAGLNLSAVSSAWRSYWELFDTLEDYSSHLIKSSWDALSSRLMQYLSDLPKGARDDSRPPAVFSSFWLEAFLVRALDHDNDSVQKFVLGQLMCLDQRSACLSESFILTEVLPRFGHGIDSLYSRTDVERNFEKQVKSFFLGFIAQHPESAAVAATRLLEALFDVKAVHFTPVRLVLSALLDVELDERTLTLSGALALADRFFSQEMLLRMPVSIRQLLASLFLRVLQHLTVRDPGSLLAKFAKTAANIPDALLLPLRDLLGSLVQTCLADADAAAGIETLLKSLVSSDDSMLPMEAIQQALGAVRLLWALPLGKQDLFVSMVWPAIAPALQDLHRRSYMPRKAAVSALFVLAYAASLLPEALTYVETQPERGEILSFVESKAMISIGQGRPDEVVQEAPWVWLYALVLERFWHPASQTCQVLLSKAKNLLQEGAKERTAASVLSSIAAASLLGALAPKVDAAEQCEIFLLLRQFQAPGKPAGVVDSRFVIGVTEDNGRWDRVRLEEFEDLHRMQGEGLGRIQEWRDASAVVLVAKWRALSQIASSPGFYDSLSAHVHGDMAEVATDILEELDSLQTPHVAYWAIVARRLAYPAYFQPNVPSDKQEETLQQLCRCIRGFISQSIGDSAVYMSRGCMLELAAALCDPQLRAAEQRLGASALTASVRELLALGEVGTGVSRSVTVPLLATLLAETVSPDCQASSLASSADLLTALLMHSEYTIKDGALCHSTMPCAGALDPHGPGASAALSSTVPDGETLSKKFGGTTGLPRILTLTALDALAKKSEGQMPGIIREVLTRLLGTLRTELQSLLDRPGGNNKPLTPMPLSPQHRLQLRGWQAILILGCHAKNDKETAEMLLSELFWHLRTPHLPDVRDYQELLGCLLCASFQDLAMRHLVPALGRYDCNNQVSASLLVICSFLFRHWICLSAPPPHAVQLLVAVVPYLGHNSAYVRGTASWGFYELMEVAKANGAIEVGEECGKLLLDLHRFLATNRECQKMRRRLRPIYQSYDTSKSALEALTQLSEVLPSAETEKEILQPLHIFANGDFKPSHTFLELLKEEVAKEMESIFEGEDASQYASSSEHWQEAQLAALRAVQQLEGSKDEVPDLVAVDAAGGASGLQRKFVPPAPPRLPDDSGSISVSKRAPLLVLASLVDKLPNLAGLCRTCEVFHCEALCLPNLKVTSEQAFQSISVTAEKWLPLRGVPKPKLKEELLKLRKSGYALVGVEQTHTSVPLDQWNFSENTAILLGAEKEGIDADLLPLLDGCVEIPQQGQLRSLNVHVSGSIVIWEYVRQARSRAVTANTSDTLTT</sequence>
<proteinExistence type="predicted"/>
<comment type="caution">
    <text evidence="4">The sequence shown here is derived from an EMBL/GenBank/DDBJ whole genome shotgun (WGS) entry which is preliminary data.</text>
</comment>
<dbReference type="PANTHER" id="PTHR12029">
    <property type="entry name" value="RNA METHYLTRANSFERASE"/>
    <property type="match status" value="1"/>
</dbReference>
<gene>
    <name evidence="4" type="ORF">C1SCF055_LOCUS22163</name>
</gene>
<dbReference type="EMBL" id="CAMXCT020002099">
    <property type="protein sequence ID" value="CAL1149003.1"/>
    <property type="molecule type" value="Genomic_DNA"/>
</dbReference>
<dbReference type="CDD" id="cd18091">
    <property type="entry name" value="SpoU-like_TRM3-like"/>
    <property type="match status" value="1"/>
</dbReference>
<dbReference type="SUPFAM" id="SSF75217">
    <property type="entry name" value="alpha/beta knot"/>
    <property type="match status" value="1"/>
</dbReference>
<keyword evidence="2" id="KW-0808">Transferase</keyword>
<dbReference type="EMBL" id="CAMXCT010002099">
    <property type="protein sequence ID" value="CAI3995628.1"/>
    <property type="molecule type" value="Genomic_DNA"/>
</dbReference>
<evidence type="ECO:0000256" key="1">
    <source>
        <dbReference type="ARBA" id="ARBA00022603"/>
    </source>
</evidence>
<dbReference type="EMBL" id="CAMXCT030002099">
    <property type="protein sequence ID" value="CAL4782940.1"/>
    <property type="molecule type" value="Genomic_DNA"/>
</dbReference>
<dbReference type="InterPro" id="IPR001537">
    <property type="entry name" value="SpoU_MeTrfase"/>
</dbReference>
<protein>
    <submittedName>
        <fullName evidence="5">DUF4116 domain-containing protein</fullName>
    </submittedName>
</protein>
<dbReference type="Pfam" id="PF00588">
    <property type="entry name" value="SpoU_methylase"/>
    <property type="match status" value="1"/>
</dbReference>
<evidence type="ECO:0000313" key="4">
    <source>
        <dbReference type="EMBL" id="CAI3995628.1"/>
    </source>
</evidence>
<dbReference type="InterPro" id="IPR045330">
    <property type="entry name" value="TRM3/TARBP1"/>
</dbReference>
<reference evidence="4" key="1">
    <citation type="submission" date="2022-10" db="EMBL/GenBank/DDBJ databases">
        <authorList>
            <person name="Chen Y."/>
            <person name="Dougan E. K."/>
            <person name="Chan C."/>
            <person name="Rhodes N."/>
            <person name="Thang M."/>
        </authorList>
    </citation>
    <scope>NUCLEOTIDE SEQUENCE</scope>
</reference>
<evidence type="ECO:0000313" key="5">
    <source>
        <dbReference type="EMBL" id="CAL4782940.1"/>
    </source>
</evidence>
<dbReference type="GO" id="GO:0030488">
    <property type="term" value="P:tRNA methylation"/>
    <property type="evidence" value="ECO:0007669"/>
    <property type="project" value="InterPro"/>
</dbReference>
<keyword evidence="1" id="KW-0489">Methyltransferase</keyword>
<dbReference type="OrthoDB" id="241340at2759"/>
<dbReference type="PANTHER" id="PTHR12029:SF11">
    <property type="entry name" value="METHYLTRANSFERASE TARBP1-RELATED"/>
    <property type="match status" value="1"/>
</dbReference>
<feature type="domain" description="tRNA/rRNA methyltransferase SpoU type" evidence="3">
    <location>
        <begin position="1474"/>
        <end position="1614"/>
    </location>
</feature>
<name>A0A9P1G0Q6_9DINO</name>
<dbReference type="SUPFAM" id="SSF48371">
    <property type="entry name" value="ARM repeat"/>
    <property type="match status" value="1"/>
</dbReference>
<dbReference type="InterPro" id="IPR029026">
    <property type="entry name" value="tRNA_m1G_MTases_N"/>
</dbReference>
<dbReference type="Gene3D" id="3.40.1280.10">
    <property type="match status" value="1"/>
</dbReference>
<evidence type="ECO:0000259" key="3">
    <source>
        <dbReference type="Pfam" id="PF00588"/>
    </source>
</evidence>
<accession>A0A9P1G0Q6</accession>
<dbReference type="GO" id="GO:0003723">
    <property type="term" value="F:RNA binding"/>
    <property type="evidence" value="ECO:0007669"/>
    <property type="project" value="InterPro"/>
</dbReference>
<evidence type="ECO:0000313" key="6">
    <source>
        <dbReference type="Proteomes" id="UP001152797"/>
    </source>
</evidence>
<reference evidence="5 6" key="2">
    <citation type="submission" date="2024-05" db="EMBL/GenBank/DDBJ databases">
        <authorList>
            <person name="Chen Y."/>
            <person name="Shah S."/>
            <person name="Dougan E. K."/>
            <person name="Thang M."/>
            <person name="Chan C."/>
        </authorList>
    </citation>
    <scope>NUCLEOTIDE SEQUENCE [LARGE SCALE GENOMIC DNA]</scope>
</reference>
<dbReference type="InterPro" id="IPR016024">
    <property type="entry name" value="ARM-type_fold"/>
</dbReference>